<proteinExistence type="predicted"/>
<evidence type="ECO:0000313" key="1">
    <source>
        <dbReference type="EMBL" id="MEQ2225098.1"/>
    </source>
</evidence>
<gene>
    <name evidence="1" type="ORF">ILYODFUR_014037</name>
</gene>
<reference evidence="1 2" key="1">
    <citation type="submission" date="2021-06" db="EMBL/GenBank/DDBJ databases">
        <authorList>
            <person name="Palmer J.M."/>
        </authorList>
    </citation>
    <scope>NUCLEOTIDE SEQUENCE [LARGE SCALE GENOMIC DNA]</scope>
    <source>
        <strain evidence="2">if_2019</strain>
        <tissue evidence="1">Muscle</tissue>
    </source>
</reference>
<name>A0ABV0SZZ4_9TELE</name>
<accession>A0ABV0SZZ4</accession>
<dbReference type="EMBL" id="JAHRIQ010012753">
    <property type="protein sequence ID" value="MEQ2225098.1"/>
    <property type="molecule type" value="Genomic_DNA"/>
</dbReference>
<organism evidence="1 2">
    <name type="scientific">Ilyodon furcidens</name>
    <name type="common">goldbreast splitfin</name>
    <dbReference type="NCBI Taxonomy" id="33524"/>
    <lineage>
        <taxon>Eukaryota</taxon>
        <taxon>Metazoa</taxon>
        <taxon>Chordata</taxon>
        <taxon>Craniata</taxon>
        <taxon>Vertebrata</taxon>
        <taxon>Euteleostomi</taxon>
        <taxon>Actinopterygii</taxon>
        <taxon>Neopterygii</taxon>
        <taxon>Teleostei</taxon>
        <taxon>Neoteleostei</taxon>
        <taxon>Acanthomorphata</taxon>
        <taxon>Ovalentaria</taxon>
        <taxon>Atherinomorphae</taxon>
        <taxon>Cyprinodontiformes</taxon>
        <taxon>Goodeidae</taxon>
        <taxon>Ilyodon</taxon>
    </lineage>
</organism>
<protein>
    <submittedName>
        <fullName evidence="1">Uncharacterized protein</fullName>
    </submittedName>
</protein>
<evidence type="ECO:0000313" key="2">
    <source>
        <dbReference type="Proteomes" id="UP001482620"/>
    </source>
</evidence>
<keyword evidence="2" id="KW-1185">Reference proteome</keyword>
<sequence length="252" mass="27294">MLSKSTPSPSRNFTLRGSRAICWGRQSSAVRYLSSSTVSFSTFPERTATSAAVSPTGPEPTTSTEILARHCLKPSRLTFTTTYRATTTKVLTAVSKARAPYFSSAVFPIPPTPAFSGCNPSIPQGGANGCQGFSRYSQMTNEPSRFKAFIAREEMTLHPCAHSPSSAAALTQASSLLCSQLCSMTPSICLSPLSFSQAVMCESRERQQKIGSFFPEGARTLGRELKLCRRHAHNAEQCALILLSEKLLIYCC</sequence>
<dbReference type="Proteomes" id="UP001482620">
    <property type="component" value="Unassembled WGS sequence"/>
</dbReference>
<comment type="caution">
    <text evidence="1">The sequence shown here is derived from an EMBL/GenBank/DDBJ whole genome shotgun (WGS) entry which is preliminary data.</text>
</comment>